<keyword evidence="1" id="KW-0812">Transmembrane</keyword>
<name>A0ABZ0LZ10_9ACTN</name>
<evidence type="ECO:0000313" key="3">
    <source>
        <dbReference type="Proteomes" id="UP001301731"/>
    </source>
</evidence>
<sequence>MTDARSPLRALRAALFAAVCVTLAAVGHLSMSAHEIPTRTLLLAFAVTGAAAWAVCGRRRGTLAIGAGLLAVQTALHQIFSVGQARATGTSTMSHAGMDMGGAMDMGAMSTSGAMDMSGAAAGHGALGMTAAHLLAALVCGLWLARGEAALFSLARSAGAAALTPLRLLLAVGDLAVPAPEPAGPVRPRPYARRLHGVVLAHALSRRGPPRLSVPRTTALGGHV</sequence>
<proteinExistence type="predicted"/>
<gene>
    <name evidence="2" type="ORF">R2D22_26610</name>
</gene>
<feature type="transmembrane region" description="Helical" evidence="1">
    <location>
        <begin position="12"/>
        <end position="30"/>
    </location>
</feature>
<accession>A0ABZ0LZ10</accession>
<evidence type="ECO:0008006" key="4">
    <source>
        <dbReference type="Google" id="ProtNLM"/>
    </source>
</evidence>
<keyword evidence="3" id="KW-1185">Reference proteome</keyword>
<evidence type="ECO:0000256" key="1">
    <source>
        <dbReference type="SAM" id="Phobius"/>
    </source>
</evidence>
<feature type="transmembrane region" description="Helical" evidence="1">
    <location>
        <begin position="36"/>
        <end position="56"/>
    </location>
</feature>
<keyword evidence="1" id="KW-0472">Membrane</keyword>
<dbReference type="Proteomes" id="UP001301731">
    <property type="component" value="Chromosome"/>
</dbReference>
<organism evidence="2 3">
    <name type="scientific">Streptomyces solicathayae</name>
    <dbReference type="NCBI Taxonomy" id="3081768"/>
    <lineage>
        <taxon>Bacteria</taxon>
        <taxon>Bacillati</taxon>
        <taxon>Actinomycetota</taxon>
        <taxon>Actinomycetes</taxon>
        <taxon>Kitasatosporales</taxon>
        <taxon>Streptomycetaceae</taxon>
        <taxon>Streptomyces</taxon>
    </lineage>
</organism>
<feature type="transmembrane region" description="Helical" evidence="1">
    <location>
        <begin position="125"/>
        <end position="145"/>
    </location>
</feature>
<protein>
    <recommendedName>
        <fullName evidence="4">Integral-membrane protein</fullName>
    </recommendedName>
</protein>
<reference evidence="2 3" key="1">
    <citation type="submission" date="2023-10" db="EMBL/GenBank/DDBJ databases">
        <title>The genome sequence of Streptomyces sp. HUAS YS2.</title>
        <authorList>
            <person name="Mo P."/>
        </authorList>
    </citation>
    <scope>NUCLEOTIDE SEQUENCE [LARGE SCALE GENOMIC DNA]</scope>
    <source>
        <strain evidence="2 3">HUAS YS2</strain>
    </source>
</reference>
<dbReference type="EMBL" id="CP137573">
    <property type="protein sequence ID" value="WOX24757.1"/>
    <property type="molecule type" value="Genomic_DNA"/>
</dbReference>
<keyword evidence="1" id="KW-1133">Transmembrane helix</keyword>
<evidence type="ECO:0000313" key="2">
    <source>
        <dbReference type="EMBL" id="WOX24757.1"/>
    </source>
</evidence>
<dbReference type="RefSeq" id="WP_318107203.1">
    <property type="nucleotide sequence ID" value="NZ_CP137573.1"/>
</dbReference>